<proteinExistence type="inferred from homology"/>
<feature type="domain" description="Glycerol-3-phosphate dehydrogenase NAD-dependent C-terminal" evidence="11">
    <location>
        <begin position="178"/>
        <end position="313"/>
    </location>
</feature>
<dbReference type="EC" id="1.1.1.94" evidence="7"/>
<evidence type="ECO:0000259" key="10">
    <source>
        <dbReference type="Pfam" id="PF01210"/>
    </source>
</evidence>
<feature type="domain" description="Glycerol-3-phosphate dehydrogenase NAD-dependent N-terminal" evidence="10">
    <location>
        <begin position="6"/>
        <end position="155"/>
    </location>
</feature>
<feature type="binding site" evidence="7">
    <location>
        <position position="189"/>
    </location>
    <ligand>
        <name>sn-glycerol 3-phosphate</name>
        <dbReference type="ChEBI" id="CHEBI:57597"/>
    </ligand>
</feature>
<dbReference type="InterPro" id="IPR006168">
    <property type="entry name" value="G3P_DH_NAD-dep"/>
</dbReference>
<evidence type="ECO:0000256" key="4">
    <source>
        <dbReference type="ARBA" id="ARBA00023098"/>
    </source>
</evidence>
<dbReference type="InterPro" id="IPR006109">
    <property type="entry name" value="G3P_DH_NAD-dep_C"/>
</dbReference>
<evidence type="ECO:0000256" key="3">
    <source>
        <dbReference type="ARBA" id="ARBA00023002"/>
    </source>
</evidence>
<evidence type="ECO:0000256" key="9">
    <source>
        <dbReference type="RuleBase" id="RU000439"/>
    </source>
</evidence>
<comment type="catalytic activity">
    <reaction evidence="7 9">
        <text>sn-glycerol 3-phosphate + NADP(+) = dihydroxyacetone phosphate + NADPH + H(+)</text>
        <dbReference type="Rhea" id="RHEA:11096"/>
        <dbReference type="ChEBI" id="CHEBI:15378"/>
        <dbReference type="ChEBI" id="CHEBI:57597"/>
        <dbReference type="ChEBI" id="CHEBI:57642"/>
        <dbReference type="ChEBI" id="CHEBI:57783"/>
        <dbReference type="ChEBI" id="CHEBI:58349"/>
        <dbReference type="EC" id="1.1.1.94"/>
    </reaction>
</comment>
<dbReference type="Gene3D" id="3.40.50.720">
    <property type="entry name" value="NAD(P)-binding Rossmann-like Domain"/>
    <property type="match status" value="1"/>
</dbReference>
<comment type="function">
    <text evidence="7">Catalyzes the reduction of the glycolytic intermediate dihydroxyacetone phosphate (DHAP) to sn-glycerol 3-phosphate (G3P), the key precursor for phospholipid synthesis.</text>
</comment>
<dbReference type="SUPFAM" id="SSF51735">
    <property type="entry name" value="NAD(P)-binding Rossmann-fold domains"/>
    <property type="match status" value="1"/>
</dbReference>
<feature type="binding site" evidence="7">
    <location>
        <position position="271"/>
    </location>
    <ligand>
        <name>NADPH</name>
        <dbReference type="ChEBI" id="CHEBI:57783"/>
    </ligand>
</feature>
<evidence type="ECO:0000313" key="12">
    <source>
        <dbReference type="EMBL" id="WGV15158.1"/>
    </source>
</evidence>
<keyword evidence="7" id="KW-0547">Nucleotide-binding</keyword>
<gene>
    <name evidence="7" type="primary">gpsA</name>
    <name evidence="12" type="ORF">QF092_12835</name>
</gene>
<feature type="binding site" evidence="7">
    <location>
        <position position="274"/>
    </location>
    <ligand>
        <name>NADPH</name>
        <dbReference type="ChEBI" id="CHEBI:57783"/>
    </ligand>
</feature>
<dbReference type="NCBIfam" id="NF000942">
    <property type="entry name" value="PRK00094.1-4"/>
    <property type="match status" value="1"/>
</dbReference>
<evidence type="ECO:0000259" key="11">
    <source>
        <dbReference type="Pfam" id="PF07479"/>
    </source>
</evidence>
<feature type="binding site" evidence="7">
    <location>
        <position position="138"/>
    </location>
    <ligand>
        <name>NADPH</name>
        <dbReference type="ChEBI" id="CHEBI:57783"/>
    </ligand>
</feature>
<organism evidence="12 13">
    <name type="scientific">Fuscovulum ytuae</name>
    <dbReference type="NCBI Taxonomy" id="3042299"/>
    <lineage>
        <taxon>Bacteria</taxon>
        <taxon>Pseudomonadati</taxon>
        <taxon>Pseudomonadota</taxon>
        <taxon>Alphaproteobacteria</taxon>
        <taxon>Rhodobacterales</taxon>
        <taxon>Paracoccaceae</taxon>
        <taxon>Fuscovulum</taxon>
    </lineage>
</organism>
<dbReference type="EMBL" id="CP124535">
    <property type="protein sequence ID" value="WGV15158.1"/>
    <property type="molecule type" value="Genomic_DNA"/>
</dbReference>
<dbReference type="PANTHER" id="PTHR11728">
    <property type="entry name" value="GLYCEROL-3-PHOSPHATE DEHYDROGENASE"/>
    <property type="match status" value="1"/>
</dbReference>
<evidence type="ECO:0000256" key="8">
    <source>
        <dbReference type="RuleBase" id="RU000437"/>
    </source>
</evidence>
<keyword evidence="7" id="KW-0521">NADP</keyword>
<feature type="binding site" evidence="7">
    <location>
        <position position="253"/>
    </location>
    <ligand>
        <name>sn-glycerol 3-phosphate</name>
        <dbReference type="ChEBI" id="CHEBI:57597"/>
    </ligand>
</feature>
<dbReference type="GO" id="GO:0047952">
    <property type="term" value="F:glycerol-3-phosphate dehydrogenase [NAD(P)+] activity"/>
    <property type="evidence" value="ECO:0007669"/>
    <property type="project" value="UniProtKB-EC"/>
</dbReference>
<dbReference type="Pfam" id="PF01210">
    <property type="entry name" value="NAD_Gly3P_dh_N"/>
    <property type="match status" value="1"/>
</dbReference>
<feature type="binding site" evidence="7">
    <location>
        <position position="136"/>
    </location>
    <ligand>
        <name>sn-glycerol 3-phosphate</name>
        <dbReference type="ChEBI" id="CHEBI:57597"/>
    </ligand>
</feature>
<dbReference type="PANTHER" id="PTHR11728:SF1">
    <property type="entry name" value="GLYCEROL-3-PHOSPHATE DEHYDROGENASE [NAD(+)] 2, CHLOROPLASTIC"/>
    <property type="match status" value="1"/>
</dbReference>
<keyword evidence="7 8" id="KW-0520">NAD</keyword>
<feature type="binding site" evidence="7">
    <location>
        <position position="14"/>
    </location>
    <ligand>
        <name>NADPH</name>
        <dbReference type="ChEBI" id="CHEBI:57783"/>
    </ligand>
</feature>
<dbReference type="InterPro" id="IPR008927">
    <property type="entry name" value="6-PGluconate_DH-like_C_sf"/>
</dbReference>
<keyword evidence="2 7" id="KW-0444">Lipid biosynthesis</keyword>
<feature type="binding site" evidence="7">
    <location>
        <position position="252"/>
    </location>
    <ligand>
        <name>sn-glycerol 3-phosphate</name>
        <dbReference type="ChEBI" id="CHEBI:57597"/>
    </ligand>
</feature>
<keyword evidence="6 7" id="KW-1208">Phospholipid metabolism</keyword>
<feature type="binding site" evidence="7">
    <location>
        <position position="253"/>
    </location>
    <ligand>
        <name>NADPH</name>
        <dbReference type="ChEBI" id="CHEBI:57783"/>
    </ligand>
</feature>
<comment type="caution">
    <text evidence="7">Lacks conserved residue(s) required for the propagation of feature annotation.</text>
</comment>
<keyword evidence="3 7" id="KW-0560">Oxidoreductase</keyword>
<dbReference type="Pfam" id="PF07479">
    <property type="entry name" value="NAD_Gly3P_dh_C"/>
    <property type="match status" value="1"/>
</dbReference>
<evidence type="ECO:0000256" key="1">
    <source>
        <dbReference type="ARBA" id="ARBA00011009"/>
    </source>
</evidence>
<evidence type="ECO:0000256" key="6">
    <source>
        <dbReference type="ARBA" id="ARBA00023264"/>
    </source>
</evidence>
<feature type="binding site" evidence="7">
    <location>
        <position position="254"/>
    </location>
    <ligand>
        <name>sn-glycerol 3-phosphate</name>
        <dbReference type="ChEBI" id="CHEBI:57597"/>
    </ligand>
</feature>
<evidence type="ECO:0000256" key="5">
    <source>
        <dbReference type="ARBA" id="ARBA00023209"/>
    </source>
</evidence>
<feature type="binding site" evidence="7">
    <location>
        <position position="242"/>
    </location>
    <ligand>
        <name>sn-glycerol 3-phosphate</name>
        <dbReference type="ChEBI" id="CHEBI:57597"/>
    </ligand>
</feature>
<evidence type="ECO:0000256" key="7">
    <source>
        <dbReference type="HAMAP-Rule" id="MF_00394"/>
    </source>
</evidence>
<evidence type="ECO:0000313" key="13">
    <source>
        <dbReference type="Proteomes" id="UP001230978"/>
    </source>
</evidence>
<reference evidence="12 13" key="1">
    <citation type="submission" date="2023-04" db="EMBL/GenBank/DDBJ databases">
        <title>YMD61, complete Genome.</title>
        <authorList>
            <person name="Zhang J."/>
        </authorList>
    </citation>
    <scope>NUCLEOTIDE SEQUENCE [LARGE SCALE GENOMIC DNA]</scope>
    <source>
        <strain evidence="12 13">YMD61</strain>
    </source>
</reference>
<dbReference type="RefSeq" id="WP_281464289.1">
    <property type="nucleotide sequence ID" value="NZ_CP124535.1"/>
</dbReference>
<keyword evidence="13" id="KW-1185">Reference proteome</keyword>
<protein>
    <recommendedName>
        <fullName evidence="7">Glycerol-3-phosphate dehydrogenase [NAD(P)+]</fullName>
        <ecNumber evidence="7">1.1.1.94</ecNumber>
    </recommendedName>
    <alternativeName>
        <fullName evidence="7">NAD(P)(+)-dependent glycerol-3-phosphate dehydrogenase</fullName>
    </alternativeName>
    <alternativeName>
        <fullName evidence="7">NAD(P)H-dependent dihydroxyacetone-phosphate reductase</fullName>
    </alternativeName>
</protein>
<feature type="active site" description="Proton acceptor" evidence="7">
    <location>
        <position position="189"/>
    </location>
</feature>
<comment type="pathway">
    <text evidence="7">Membrane lipid metabolism; glycerophospholipid metabolism.</text>
</comment>
<keyword evidence="4 7" id="KW-0443">Lipid metabolism</keyword>
<feature type="binding site" evidence="7">
    <location>
        <position position="134"/>
    </location>
    <ligand>
        <name>sn-glycerol 3-phosphate</name>
        <dbReference type="ChEBI" id="CHEBI:57597"/>
    </ligand>
</feature>
<keyword evidence="5 7" id="KW-0594">Phospholipid biosynthesis</keyword>
<dbReference type="PRINTS" id="PR00077">
    <property type="entry name" value="GPDHDRGNASE"/>
</dbReference>
<feature type="binding site" evidence="7">
    <location>
        <position position="106"/>
    </location>
    <ligand>
        <name>NADPH</name>
        <dbReference type="ChEBI" id="CHEBI:57783"/>
    </ligand>
</feature>
<feature type="binding site" evidence="7">
    <location>
        <position position="106"/>
    </location>
    <ligand>
        <name>sn-glycerol 3-phosphate</name>
        <dbReference type="ChEBI" id="CHEBI:57597"/>
    </ligand>
</feature>
<dbReference type="SUPFAM" id="SSF48179">
    <property type="entry name" value="6-phosphogluconate dehydrogenase C-terminal domain-like"/>
    <property type="match status" value="1"/>
</dbReference>
<dbReference type="Proteomes" id="UP001230978">
    <property type="component" value="Chromosome"/>
</dbReference>
<dbReference type="InterPro" id="IPR036291">
    <property type="entry name" value="NAD(P)-bd_dom_sf"/>
</dbReference>
<dbReference type="InterPro" id="IPR011128">
    <property type="entry name" value="G3P_DH_NAD-dep_N"/>
</dbReference>
<accession>A0ABY8Q2T1</accession>
<dbReference type="PROSITE" id="PS00957">
    <property type="entry name" value="NAD_G3PDH"/>
    <property type="match status" value="1"/>
</dbReference>
<dbReference type="HAMAP" id="MF_00394">
    <property type="entry name" value="NAD_Glyc3P_dehydrog"/>
    <property type="match status" value="1"/>
</dbReference>
<dbReference type="Gene3D" id="1.10.1040.10">
    <property type="entry name" value="N-(1-d-carboxylethyl)-l-norvaline Dehydrogenase, domain 2"/>
    <property type="match status" value="1"/>
</dbReference>
<keyword evidence="7" id="KW-0963">Cytoplasm</keyword>
<name>A0ABY8Q2T1_9RHOB</name>
<comment type="subcellular location">
    <subcellularLocation>
        <location evidence="7">Cytoplasm</location>
    </subcellularLocation>
</comment>
<comment type="similarity">
    <text evidence="1 7 8">Belongs to the NAD-dependent glycerol-3-phosphate dehydrogenase family.</text>
</comment>
<feature type="binding site" evidence="7">
    <location>
        <position position="34"/>
    </location>
    <ligand>
        <name>NADPH</name>
        <dbReference type="ChEBI" id="CHEBI:57783"/>
    </ligand>
</feature>
<dbReference type="InterPro" id="IPR013328">
    <property type="entry name" value="6PGD_dom2"/>
</dbReference>
<evidence type="ECO:0000256" key="2">
    <source>
        <dbReference type="ARBA" id="ARBA00022516"/>
    </source>
</evidence>
<dbReference type="PIRSF" id="PIRSF000114">
    <property type="entry name" value="Glycerol-3-P_dh"/>
    <property type="match status" value="1"/>
</dbReference>
<sequence>MTGGRIGIVGAGAFGTALAVTLARDGRDVALWLRDAERAWKMQEKRENEARLAGVLFPENVSVTADLDGICDADAVLLCLPMQVLSGFLIGSGKALSGRPLVACCKGIDLERLTGPSAIISNEVPSARSAVLTGPSFAADIAMGLPTALTLACREAGLGETLQQQLSTATLRLYLTDDVAGAELGGALKNVIAIAAGIVIGAGLGESARAALMTRGYAEMTRLALAFGARAETLGGLSGLGDLVLTCTSAQSRNFRFGVALGSGQAFDPSVTVEGAATAKAVSNLGKKRGIDLPVTRMVAALIDGHIDLPNAIQTLLSRPLKKE</sequence>
<comment type="catalytic activity">
    <reaction evidence="7">
        <text>sn-glycerol 3-phosphate + NAD(+) = dihydroxyacetone phosphate + NADH + H(+)</text>
        <dbReference type="Rhea" id="RHEA:11092"/>
        <dbReference type="ChEBI" id="CHEBI:15378"/>
        <dbReference type="ChEBI" id="CHEBI:57540"/>
        <dbReference type="ChEBI" id="CHEBI:57597"/>
        <dbReference type="ChEBI" id="CHEBI:57642"/>
        <dbReference type="ChEBI" id="CHEBI:57945"/>
        <dbReference type="EC" id="1.1.1.94"/>
    </reaction>
</comment>
<dbReference type="NCBIfam" id="NF000940">
    <property type="entry name" value="PRK00094.1-2"/>
    <property type="match status" value="1"/>
</dbReference>